<accession>A0ABN4Z2K3</accession>
<name>A0ABN4Z2K3_PANSE</name>
<gene>
    <name evidence="1" type="ORF">DSJ_16815</name>
</gene>
<evidence type="ECO:0000313" key="2">
    <source>
        <dbReference type="Proteomes" id="UP000192380"/>
    </source>
</evidence>
<organism evidence="1 2">
    <name type="scientific">Pantoea stewartii subsp. stewartii DC283</name>
    <dbReference type="NCBI Taxonomy" id="660596"/>
    <lineage>
        <taxon>Bacteria</taxon>
        <taxon>Pseudomonadati</taxon>
        <taxon>Pseudomonadota</taxon>
        <taxon>Gammaproteobacteria</taxon>
        <taxon>Enterobacterales</taxon>
        <taxon>Erwiniaceae</taxon>
        <taxon>Pantoea</taxon>
    </lineage>
</organism>
<reference evidence="1 2" key="1">
    <citation type="submission" date="2016-10" db="EMBL/GenBank/DDBJ databases">
        <title>Complete Genome Assembly of Pantoea stewartii subsp. stewartii DC283, a Corn Pathogen.</title>
        <authorList>
            <person name="Duong D.A."/>
            <person name="Stevens A.M."/>
            <person name="Jensen R.V."/>
        </authorList>
    </citation>
    <scope>NUCLEOTIDE SEQUENCE [LARGE SCALE GENOMIC DNA]</scope>
    <source>
        <strain evidence="1 2">DC283</strain>
    </source>
</reference>
<evidence type="ECO:0000313" key="1">
    <source>
        <dbReference type="EMBL" id="ARF50832.1"/>
    </source>
</evidence>
<proteinExistence type="predicted"/>
<dbReference type="RefSeq" id="WP_082999260.1">
    <property type="nucleotide sequence ID" value="NZ_CP017581.1"/>
</dbReference>
<keyword evidence="2" id="KW-1185">Reference proteome</keyword>
<protein>
    <submittedName>
        <fullName evidence="1">Uncharacterized protein</fullName>
    </submittedName>
</protein>
<dbReference type="Proteomes" id="UP000192380">
    <property type="component" value="Chromosome"/>
</dbReference>
<dbReference type="EMBL" id="CP017581">
    <property type="protein sequence ID" value="ARF50832.1"/>
    <property type="molecule type" value="Genomic_DNA"/>
</dbReference>
<sequence length="74" mass="8303">MMSTPFYKVRLLAPSLGWQLRLEDESGWRPVAAWANVEISIDGDRVELILPCVATRDGCIEPTDLAAEIRETTK</sequence>